<feature type="transmembrane region" description="Helical" evidence="7">
    <location>
        <begin position="315"/>
        <end position="338"/>
    </location>
</feature>
<keyword evidence="5 7" id="KW-1133">Transmembrane helix</keyword>
<dbReference type="Gene3D" id="1.20.1250.20">
    <property type="entry name" value="MFS general substrate transporter like domains"/>
    <property type="match status" value="1"/>
</dbReference>
<feature type="transmembrane region" description="Helical" evidence="7">
    <location>
        <begin position="174"/>
        <end position="195"/>
    </location>
</feature>
<dbReference type="SUPFAM" id="SSF103473">
    <property type="entry name" value="MFS general substrate transporter"/>
    <property type="match status" value="1"/>
</dbReference>
<proteinExistence type="predicted"/>
<name>A0ABW8AIL5_9ACTN</name>
<evidence type="ECO:0000256" key="1">
    <source>
        <dbReference type="ARBA" id="ARBA00004651"/>
    </source>
</evidence>
<dbReference type="PROSITE" id="PS50850">
    <property type="entry name" value="MFS"/>
    <property type="match status" value="1"/>
</dbReference>
<comment type="caution">
    <text evidence="9">The sequence shown here is derived from an EMBL/GenBank/DDBJ whole genome shotgun (WGS) entry which is preliminary data.</text>
</comment>
<feature type="transmembrane region" description="Helical" evidence="7">
    <location>
        <begin position="121"/>
        <end position="139"/>
    </location>
</feature>
<evidence type="ECO:0000256" key="3">
    <source>
        <dbReference type="ARBA" id="ARBA00022475"/>
    </source>
</evidence>
<feature type="domain" description="Major facilitator superfamily (MFS) profile" evidence="8">
    <location>
        <begin position="25"/>
        <end position="481"/>
    </location>
</feature>
<dbReference type="PRINTS" id="PR01036">
    <property type="entry name" value="TCRTETB"/>
</dbReference>
<keyword evidence="4 7" id="KW-0812">Transmembrane</keyword>
<dbReference type="EMBL" id="JBITLV010000001">
    <property type="protein sequence ID" value="MFI7586205.1"/>
    <property type="molecule type" value="Genomic_DNA"/>
</dbReference>
<sequence length="521" mass="53628">MAEAAVSRTTTARSGGEPARGGRRVLLPLGLAAFITALDSSVTSVAAPTIQRDLDLSLSSLEWIAACYLLAFGGLMLLGGRLTDMLGRRRVLQLGLWLFCVSSIGVAVAPGPALILTGRTLQGVAAALIVPAAFALVAVDMGYEDRHLGAAVFTGAVGGAIALGPVVGGSIAEYLHWSFIFWINVPVVVVASWAVARAVPKQEPARYGVREWLSRLDGYGLLFSTMTLCGITFALVEGGNLGYRSVPVLAACALVAVGVLGTVVAERRAAYPMLDLPLVRHRLVAGSLLCQLLWGLGINGVVFFTSLFLQNVVGLPPTAAGLVFVPLAVTVAAVVPFSGKLSQRYGTHRVVALGMVLMAGGLMLVGTVGHGDPVWRLLPAVVVMGVGSAFTVPMVAAPMDVVPVSRAGVVSALLSVSREMAGVLGIALTGAVVVARQNAVVDGGATELAGFLSGYRAGLMLGAAVSLVGAVVAWFTLFPGQAMLPDPATPSEPIDVDPIQDIIIDLTDTGGFPVLTGGRQP</sequence>
<gene>
    <name evidence="9" type="ORF">ACIB24_03930</name>
</gene>
<evidence type="ECO:0000256" key="4">
    <source>
        <dbReference type="ARBA" id="ARBA00022692"/>
    </source>
</evidence>
<dbReference type="Gene3D" id="1.20.1720.10">
    <property type="entry name" value="Multidrug resistance protein D"/>
    <property type="match status" value="1"/>
</dbReference>
<feature type="transmembrane region" description="Helical" evidence="7">
    <location>
        <begin position="94"/>
        <end position="115"/>
    </location>
</feature>
<dbReference type="CDD" id="cd17321">
    <property type="entry name" value="MFS_MMR_MDR_like"/>
    <property type="match status" value="1"/>
</dbReference>
<dbReference type="Pfam" id="PF07690">
    <property type="entry name" value="MFS_1"/>
    <property type="match status" value="1"/>
</dbReference>
<dbReference type="Proteomes" id="UP001612915">
    <property type="component" value="Unassembled WGS sequence"/>
</dbReference>
<comment type="subcellular location">
    <subcellularLocation>
        <location evidence="1">Cell membrane</location>
        <topology evidence="1">Multi-pass membrane protein</topology>
    </subcellularLocation>
</comment>
<evidence type="ECO:0000256" key="6">
    <source>
        <dbReference type="ARBA" id="ARBA00023136"/>
    </source>
</evidence>
<dbReference type="PANTHER" id="PTHR42718">
    <property type="entry name" value="MAJOR FACILITATOR SUPERFAMILY MULTIDRUG TRANSPORTER MFSC"/>
    <property type="match status" value="1"/>
</dbReference>
<dbReference type="RefSeq" id="WP_398275439.1">
    <property type="nucleotide sequence ID" value="NZ_JBITLV010000001.1"/>
</dbReference>
<keyword evidence="10" id="KW-1185">Reference proteome</keyword>
<organism evidence="9 10">
    <name type="scientific">Spongisporangium articulatum</name>
    <dbReference type="NCBI Taxonomy" id="3362603"/>
    <lineage>
        <taxon>Bacteria</taxon>
        <taxon>Bacillati</taxon>
        <taxon>Actinomycetota</taxon>
        <taxon>Actinomycetes</taxon>
        <taxon>Kineosporiales</taxon>
        <taxon>Kineosporiaceae</taxon>
        <taxon>Spongisporangium</taxon>
    </lineage>
</organism>
<keyword evidence="3" id="KW-1003">Cell membrane</keyword>
<keyword evidence="6 7" id="KW-0472">Membrane</keyword>
<dbReference type="InterPro" id="IPR036259">
    <property type="entry name" value="MFS_trans_sf"/>
</dbReference>
<feature type="transmembrane region" description="Helical" evidence="7">
    <location>
        <begin position="148"/>
        <end position="168"/>
    </location>
</feature>
<feature type="transmembrane region" description="Helical" evidence="7">
    <location>
        <begin position="216"/>
        <end position="236"/>
    </location>
</feature>
<evidence type="ECO:0000259" key="8">
    <source>
        <dbReference type="PROSITE" id="PS50850"/>
    </source>
</evidence>
<feature type="transmembrane region" description="Helical" evidence="7">
    <location>
        <begin position="350"/>
        <end position="371"/>
    </location>
</feature>
<feature type="transmembrane region" description="Helical" evidence="7">
    <location>
        <begin position="286"/>
        <end position="309"/>
    </location>
</feature>
<dbReference type="InterPro" id="IPR011701">
    <property type="entry name" value="MFS"/>
</dbReference>
<evidence type="ECO:0000256" key="5">
    <source>
        <dbReference type="ARBA" id="ARBA00022989"/>
    </source>
</evidence>
<feature type="transmembrane region" description="Helical" evidence="7">
    <location>
        <begin position="248"/>
        <end position="265"/>
    </location>
</feature>
<evidence type="ECO:0000256" key="7">
    <source>
        <dbReference type="SAM" id="Phobius"/>
    </source>
</evidence>
<dbReference type="PANTHER" id="PTHR42718:SF46">
    <property type="entry name" value="BLR6921 PROTEIN"/>
    <property type="match status" value="1"/>
</dbReference>
<keyword evidence="2" id="KW-0813">Transport</keyword>
<evidence type="ECO:0000313" key="9">
    <source>
        <dbReference type="EMBL" id="MFI7586205.1"/>
    </source>
</evidence>
<feature type="transmembrane region" description="Helical" evidence="7">
    <location>
        <begin position="377"/>
        <end position="397"/>
    </location>
</feature>
<feature type="transmembrane region" description="Helical" evidence="7">
    <location>
        <begin position="62"/>
        <end position="82"/>
    </location>
</feature>
<dbReference type="InterPro" id="IPR020846">
    <property type="entry name" value="MFS_dom"/>
</dbReference>
<protein>
    <submittedName>
        <fullName evidence="9">MFS transporter</fullName>
    </submittedName>
</protein>
<accession>A0ABW8AIL5</accession>
<feature type="transmembrane region" description="Helical" evidence="7">
    <location>
        <begin position="455"/>
        <end position="477"/>
    </location>
</feature>
<evidence type="ECO:0000256" key="2">
    <source>
        <dbReference type="ARBA" id="ARBA00022448"/>
    </source>
</evidence>
<reference evidence="9 10" key="1">
    <citation type="submission" date="2024-10" db="EMBL/GenBank/DDBJ databases">
        <title>The Natural Products Discovery Center: Release of the First 8490 Sequenced Strains for Exploring Actinobacteria Biosynthetic Diversity.</title>
        <authorList>
            <person name="Kalkreuter E."/>
            <person name="Kautsar S.A."/>
            <person name="Yang D."/>
            <person name="Bader C.D."/>
            <person name="Teijaro C.N."/>
            <person name="Fluegel L."/>
            <person name="Davis C.M."/>
            <person name="Simpson J.R."/>
            <person name="Lauterbach L."/>
            <person name="Steele A.D."/>
            <person name="Gui C."/>
            <person name="Meng S."/>
            <person name="Li G."/>
            <person name="Viehrig K."/>
            <person name="Ye F."/>
            <person name="Su P."/>
            <person name="Kiefer A.F."/>
            <person name="Nichols A."/>
            <person name="Cepeda A.J."/>
            <person name="Yan W."/>
            <person name="Fan B."/>
            <person name="Jiang Y."/>
            <person name="Adhikari A."/>
            <person name="Zheng C.-J."/>
            <person name="Schuster L."/>
            <person name="Cowan T.M."/>
            <person name="Smanski M.J."/>
            <person name="Chevrette M.G."/>
            <person name="De Carvalho L.P.S."/>
            <person name="Shen B."/>
        </authorList>
    </citation>
    <scope>NUCLEOTIDE SEQUENCE [LARGE SCALE GENOMIC DNA]</scope>
    <source>
        <strain evidence="9 10">NPDC049639</strain>
    </source>
</reference>
<evidence type="ECO:0000313" key="10">
    <source>
        <dbReference type="Proteomes" id="UP001612915"/>
    </source>
</evidence>